<dbReference type="InterPro" id="IPR047261">
    <property type="entry name" value="MRM1_MeTrfase_dom"/>
</dbReference>
<accession>A0A8H3FWR1</accession>
<keyword evidence="7" id="KW-0809">Transit peptide</keyword>
<keyword evidence="6" id="KW-0949">S-adenosyl-L-methionine</keyword>
<feature type="compositionally biased region" description="Polar residues" evidence="10">
    <location>
        <begin position="73"/>
        <end position="84"/>
    </location>
</feature>
<evidence type="ECO:0000256" key="1">
    <source>
        <dbReference type="ARBA" id="ARBA00004173"/>
    </source>
</evidence>
<keyword evidence="5" id="KW-0808">Transferase</keyword>
<keyword evidence="8" id="KW-0496">Mitochondrion</keyword>
<feature type="region of interest" description="Disordered" evidence="10">
    <location>
        <begin position="269"/>
        <end position="289"/>
    </location>
</feature>
<protein>
    <recommendedName>
        <fullName evidence="9">rRNA methyltransferase 1, mitochondrial</fullName>
    </recommendedName>
</protein>
<feature type="compositionally biased region" description="Polar residues" evidence="10">
    <location>
        <begin position="98"/>
        <end position="109"/>
    </location>
</feature>
<evidence type="ECO:0000256" key="7">
    <source>
        <dbReference type="ARBA" id="ARBA00022946"/>
    </source>
</evidence>
<dbReference type="InterPro" id="IPR001537">
    <property type="entry name" value="SpoU_MeTrfase"/>
</dbReference>
<dbReference type="Pfam" id="PF08032">
    <property type="entry name" value="SpoU_sub_bind"/>
    <property type="match status" value="1"/>
</dbReference>
<dbReference type="CDD" id="cd18105">
    <property type="entry name" value="SpoU-like_MRM1"/>
    <property type="match status" value="1"/>
</dbReference>
<dbReference type="PANTHER" id="PTHR46103:SF1">
    <property type="entry name" value="RRNA METHYLTRANSFERASE 1, MITOCHONDRIAL"/>
    <property type="match status" value="1"/>
</dbReference>
<feature type="region of interest" description="Disordered" evidence="10">
    <location>
        <begin position="1"/>
        <end position="109"/>
    </location>
</feature>
<dbReference type="Gene3D" id="3.40.1280.10">
    <property type="match status" value="1"/>
</dbReference>
<feature type="compositionally biased region" description="Low complexity" evidence="10">
    <location>
        <begin position="42"/>
        <end position="52"/>
    </location>
</feature>
<evidence type="ECO:0000256" key="2">
    <source>
        <dbReference type="ARBA" id="ARBA00007228"/>
    </source>
</evidence>
<evidence type="ECO:0000313" key="13">
    <source>
        <dbReference type="Proteomes" id="UP000664169"/>
    </source>
</evidence>
<dbReference type="InterPro" id="IPR029064">
    <property type="entry name" value="Ribosomal_eL30-like_sf"/>
</dbReference>
<dbReference type="EMBL" id="CAJPDQ010000036">
    <property type="protein sequence ID" value="CAF9930644.1"/>
    <property type="molecule type" value="Genomic_DNA"/>
</dbReference>
<proteinExistence type="inferred from homology"/>
<evidence type="ECO:0000259" key="11">
    <source>
        <dbReference type="SMART" id="SM00967"/>
    </source>
</evidence>
<feature type="domain" description="RNA 2-O ribose methyltransferase substrate binding" evidence="11">
    <location>
        <begin position="175"/>
        <end position="257"/>
    </location>
</feature>
<evidence type="ECO:0000256" key="5">
    <source>
        <dbReference type="ARBA" id="ARBA00022679"/>
    </source>
</evidence>
<dbReference type="InterPro" id="IPR029028">
    <property type="entry name" value="Alpha/beta_knot_MTases"/>
</dbReference>
<dbReference type="InterPro" id="IPR029026">
    <property type="entry name" value="tRNA_m1G_MTases_N"/>
</dbReference>
<dbReference type="Proteomes" id="UP000664169">
    <property type="component" value="Unassembled WGS sequence"/>
</dbReference>
<comment type="subcellular location">
    <subcellularLocation>
        <location evidence="1">Mitochondrion</location>
    </subcellularLocation>
</comment>
<evidence type="ECO:0000313" key="12">
    <source>
        <dbReference type="EMBL" id="CAF9930644.1"/>
    </source>
</evidence>
<evidence type="ECO:0000256" key="9">
    <source>
        <dbReference type="ARBA" id="ARBA00034881"/>
    </source>
</evidence>
<dbReference type="InterPro" id="IPR013123">
    <property type="entry name" value="SpoU_subst-bd"/>
</dbReference>
<name>A0A8H3FWR1_9LECA</name>
<keyword evidence="3" id="KW-0698">rRNA processing</keyword>
<dbReference type="SUPFAM" id="SSF75217">
    <property type="entry name" value="alpha/beta knot"/>
    <property type="match status" value="1"/>
</dbReference>
<feature type="compositionally biased region" description="Basic residues" evidence="10">
    <location>
        <begin position="1"/>
        <end position="12"/>
    </location>
</feature>
<feature type="compositionally biased region" description="Polar residues" evidence="10">
    <location>
        <begin position="53"/>
        <end position="65"/>
    </location>
</feature>
<evidence type="ECO:0000256" key="6">
    <source>
        <dbReference type="ARBA" id="ARBA00022691"/>
    </source>
</evidence>
<evidence type="ECO:0000256" key="8">
    <source>
        <dbReference type="ARBA" id="ARBA00023128"/>
    </source>
</evidence>
<evidence type="ECO:0000256" key="10">
    <source>
        <dbReference type="SAM" id="MobiDB-lite"/>
    </source>
</evidence>
<comment type="similarity">
    <text evidence="2">Belongs to the class IV-like SAM-binding methyltransferase superfamily. RNA methyltransferase TrmH family.</text>
</comment>
<feature type="compositionally biased region" description="Basic and acidic residues" evidence="10">
    <location>
        <begin position="138"/>
        <end position="155"/>
    </location>
</feature>
<evidence type="ECO:0000256" key="3">
    <source>
        <dbReference type="ARBA" id="ARBA00022552"/>
    </source>
</evidence>
<dbReference type="InterPro" id="IPR047182">
    <property type="entry name" value="MRM1"/>
</dbReference>
<dbReference type="SMART" id="SM00967">
    <property type="entry name" value="SpoU_sub_bind"/>
    <property type="match status" value="1"/>
</dbReference>
<dbReference type="SUPFAM" id="SSF55315">
    <property type="entry name" value="L30e-like"/>
    <property type="match status" value="1"/>
</dbReference>
<dbReference type="GO" id="GO:0003723">
    <property type="term" value="F:RNA binding"/>
    <property type="evidence" value="ECO:0007669"/>
    <property type="project" value="InterPro"/>
</dbReference>
<sequence>MSAIKKGLRRSGARSTTRVTEPRSSLAERPKSLRINEPSKTLNRLNNHNLNRSVQPVINSRTAGYSSRRDVTKPTTSRESSNRWSRIRAPRTEERYTPTLSRPQNSNTLRLHIPGSQELKEDYDTTDVYRKVAQYDPAEAKKERRQERVARREAQDPSLSRDYIKIQLSSAASQFIYGRSSVLAALKLGHRRLYKLYVTRTTGEEGKGLDDLAKYALNRGIQIIWITNSRSQSEMDRVAKGRPHNGVILEASPLPRFPISGLKMARKGQPFEVESRRQSREEEEVNGTDTTVPIESAFPRYPFVVMLDEIVDQGNLGGILRSAYFLGADAVVLSTHMAALNAVALKAASGAAEGVKLLSVHNTTGFLQSSKENGWKIYAAVAPPAGQVPYKTNHIDLSQIGQPLQEGPCILLLGGEGEGLRRDLISKSDQTLSITGVRYSRNGLDSLNVSVAAGILMEAFLREPKGKPMDAHDSNKPNPRFDAQCCHELDAIAAALKLLRSPLIVNKYVEIGVKSKFVPRWPRPNYPRDYRYE</sequence>
<evidence type="ECO:0000256" key="4">
    <source>
        <dbReference type="ARBA" id="ARBA00022603"/>
    </source>
</evidence>
<reference evidence="12" key="1">
    <citation type="submission" date="2021-03" db="EMBL/GenBank/DDBJ databases">
        <authorList>
            <person name="Tagirdzhanova G."/>
        </authorList>
    </citation>
    <scope>NUCLEOTIDE SEQUENCE</scope>
</reference>
<dbReference type="Pfam" id="PF00588">
    <property type="entry name" value="SpoU_methylase"/>
    <property type="match status" value="1"/>
</dbReference>
<dbReference type="Gene3D" id="3.30.1330.30">
    <property type="match status" value="1"/>
</dbReference>
<keyword evidence="4" id="KW-0489">Methyltransferase</keyword>
<dbReference type="GO" id="GO:0005739">
    <property type="term" value="C:mitochondrion"/>
    <property type="evidence" value="ECO:0007669"/>
    <property type="project" value="UniProtKB-SubCell"/>
</dbReference>
<dbReference type="OrthoDB" id="270651at2759"/>
<dbReference type="GO" id="GO:0016435">
    <property type="term" value="F:rRNA (guanine) methyltransferase activity"/>
    <property type="evidence" value="ECO:0007669"/>
    <property type="project" value="TreeGrafter"/>
</dbReference>
<organism evidence="12 13">
    <name type="scientific">Gomphillus americanus</name>
    <dbReference type="NCBI Taxonomy" id="1940652"/>
    <lineage>
        <taxon>Eukaryota</taxon>
        <taxon>Fungi</taxon>
        <taxon>Dikarya</taxon>
        <taxon>Ascomycota</taxon>
        <taxon>Pezizomycotina</taxon>
        <taxon>Lecanoromycetes</taxon>
        <taxon>OSLEUM clade</taxon>
        <taxon>Ostropomycetidae</taxon>
        <taxon>Ostropales</taxon>
        <taxon>Graphidaceae</taxon>
        <taxon>Gomphilloideae</taxon>
        <taxon>Gomphillus</taxon>
    </lineage>
</organism>
<gene>
    <name evidence="12" type="ORF">GOMPHAMPRED_005695</name>
</gene>
<comment type="caution">
    <text evidence="12">The sequence shown here is derived from an EMBL/GenBank/DDBJ whole genome shotgun (WGS) entry which is preliminary data.</text>
</comment>
<dbReference type="AlphaFoldDB" id="A0A8H3FWR1"/>
<feature type="region of interest" description="Disordered" evidence="10">
    <location>
        <begin position="134"/>
        <end position="156"/>
    </location>
</feature>
<feature type="compositionally biased region" description="Polar residues" evidence="10">
    <location>
        <begin position="13"/>
        <end position="23"/>
    </location>
</feature>
<dbReference type="PANTHER" id="PTHR46103">
    <property type="entry name" value="RRNA METHYLTRANSFERASE 1, MITOCHONDRIAL"/>
    <property type="match status" value="1"/>
</dbReference>
<keyword evidence="13" id="KW-1185">Reference proteome</keyword>